<reference evidence="3" key="1">
    <citation type="submission" date="2016-10" db="EMBL/GenBank/DDBJ databases">
        <authorList>
            <person name="Varghese N."/>
            <person name="Submissions S."/>
        </authorList>
    </citation>
    <scope>NUCLEOTIDE SEQUENCE [LARGE SCALE GENOMIC DNA]</scope>
    <source>
        <strain evidence="3">ATCC 25963</strain>
    </source>
</reference>
<keyword evidence="3" id="KW-1185">Reference proteome</keyword>
<accession>A0A1I1UZ72</accession>
<dbReference type="OrthoDB" id="4466141at2"/>
<evidence type="ECO:0000313" key="2">
    <source>
        <dbReference type="EMBL" id="SFD75984.1"/>
    </source>
</evidence>
<evidence type="ECO:0000313" key="3">
    <source>
        <dbReference type="Proteomes" id="UP000199400"/>
    </source>
</evidence>
<protein>
    <submittedName>
        <fullName evidence="2">Putative peptide maturation system protein</fullName>
    </submittedName>
</protein>
<dbReference type="GO" id="GO:0003755">
    <property type="term" value="F:peptidyl-prolyl cis-trans isomerase activity"/>
    <property type="evidence" value="ECO:0007669"/>
    <property type="project" value="InterPro"/>
</dbReference>
<organism evidence="2 3">
    <name type="scientific">Nannocystis exedens</name>
    <dbReference type="NCBI Taxonomy" id="54"/>
    <lineage>
        <taxon>Bacteria</taxon>
        <taxon>Pseudomonadati</taxon>
        <taxon>Myxococcota</taxon>
        <taxon>Polyangia</taxon>
        <taxon>Nannocystales</taxon>
        <taxon>Nannocystaceae</taxon>
        <taxon>Nannocystis</taxon>
    </lineage>
</organism>
<dbReference type="NCBIfam" id="TIGR04500">
    <property type="entry name" value="PpiC_rel_mature"/>
    <property type="match status" value="1"/>
</dbReference>
<dbReference type="InterPro" id="IPR027304">
    <property type="entry name" value="Trigger_fact/SurA_dom_sf"/>
</dbReference>
<dbReference type="RefSeq" id="WP_096330173.1">
    <property type="nucleotide sequence ID" value="NZ_FOMX01000004.1"/>
</dbReference>
<dbReference type="EMBL" id="FOMX01000004">
    <property type="protein sequence ID" value="SFD75984.1"/>
    <property type="molecule type" value="Genomic_DNA"/>
</dbReference>
<dbReference type="PANTHER" id="PTHR47245">
    <property type="entry name" value="PEPTIDYLPROLYL ISOMERASE"/>
    <property type="match status" value="1"/>
</dbReference>
<dbReference type="InterPro" id="IPR000297">
    <property type="entry name" value="PPIase_PpiC"/>
</dbReference>
<gene>
    <name evidence="2" type="ORF">SAMN02745121_01419</name>
</gene>
<name>A0A1I1UZ72_9BACT</name>
<proteinExistence type="predicted"/>
<dbReference type="InterPro" id="IPR030985">
    <property type="entry name" value="PpiC-rel_mature"/>
</dbReference>
<dbReference type="Pfam" id="PF13145">
    <property type="entry name" value="Rotamase_2"/>
    <property type="match status" value="1"/>
</dbReference>
<dbReference type="PANTHER" id="PTHR47245:SF2">
    <property type="entry name" value="PEPTIDYL-PROLYL CIS-TRANS ISOMERASE HP_0175-RELATED"/>
    <property type="match status" value="1"/>
</dbReference>
<evidence type="ECO:0000259" key="1">
    <source>
        <dbReference type="Pfam" id="PF13145"/>
    </source>
</evidence>
<dbReference type="SUPFAM" id="SSF54534">
    <property type="entry name" value="FKBP-like"/>
    <property type="match status" value="1"/>
</dbReference>
<dbReference type="AlphaFoldDB" id="A0A1I1UZ72"/>
<sequence length="353" mass="39606">MDSEISKTTIEILDEMIRLAGERLSPQAGERRLRQVAREHRDVQLDVLWEQEAMNGAVHYDALLRVPGQGTVSVGYCPDRGVPFALRGAFRWSESEMLRVNEKRMTIPDVVALLDFLWDTPYLTDRLVETALVAEALERDPAAFEPTREELQAAVDGFRKRRGLFTAEATMRWLEQHGTTVQSLEQLVDGFARATKLRDSVTAGREEAYFAEHRAEFDEAVIARIVVPSRERALSLCASLRAGEVDLLEAATKALRAPQRTDLPWQQPPPLLARVRRGALPEERAAAIFGAAPGTVLDPWDTPAGHEVLVVRAIEPATFDAATRRAVRDRLFEAWLAERRGASKIAWIWGQQP</sequence>
<dbReference type="InterPro" id="IPR050245">
    <property type="entry name" value="PrsA_foldase"/>
</dbReference>
<dbReference type="STRING" id="54.SAMN02745121_01419"/>
<feature type="domain" description="PpiC" evidence="1">
    <location>
        <begin position="207"/>
        <end position="321"/>
    </location>
</feature>
<dbReference type="Proteomes" id="UP000199400">
    <property type="component" value="Unassembled WGS sequence"/>
</dbReference>
<dbReference type="SUPFAM" id="SSF109998">
    <property type="entry name" value="Triger factor/SurA peptide-binding domain-like"/>
    <property type="match status" value="1"/>
</dbReference>